<organism evidence="3 4">
    <name type="scientific">Thraustotheca clavata</name>
    <dbReference type="NCBI Taxonomy" id="74557"/>
    <lineage>
        <taxon>Eukaryota</taxon>
        <taxon>Sar</taxon>
        <taxon>Stramenopiles</taxon>
        <taxon>Oomycota</taxon>
        <taxon>Saprolegniomycetes</taxon>
        <taxon>Saprolegniales</taxon>
        <taxon>Achlyaceae</taxon>
        <taxon>Thraustotheca</taxon>
    </lineage>
</organism>
<feature type="transmembrane region" description="Helical" evidence="1">
    <location>
        <begin position="143"/>
        <end position="168"/>
    </location>
</feature>
<evidence type="ECO:0000256" key="1">
    <source>
        <dbReference type="SAM" id="Phobius"/>
    </source>
</evidence>
<sequence length="400" mass="44801">MSLLVIVSCIIALCIALACAYDLVGPKQQKARSPHLRRLGNWFPLGLAYAAFYTARYNVSSGNTLAVRTKYAWTQQDIGGWKNWIFGCCGVAITNGFLGVVVSLDDDQLHASPRYILVVILYSLNLFMQGFVTKWYNQTERGYVFWGLFNVVLSIGYFLALGTGASILDNLGYSYLFYIPSGICTLMTVLVVINSHYPSGSPKCNINSTTSTTISSLKIESNKALLHNLTFLGYLAAIFFLCWLRDDFLNWIYPFLSSVRSEPLSSDDTVCIHRLILFCTWWNVDTFGFVGGVLIEWISNTFFHSNQLQYFQSFKLFSFSLLFYSWYLFYDSTSHYVFKTSVCTLGAYTLLGFTVPIDLPVDIAAGASGLMTCVGYIATGIANIFMGNTVEAYGYSFWIG</sequence>
<evidence type="ECO:0000313" key="3">
    <source>
        <dbReference type="EMBL" id="OQS05265.1"/>
    </source>
</evidence>
<feature type="transmembrane region" description="Helical" evidence="1">
    <location>
        <begin position="84"/>
        <end position="104"/>
    </location>
</feature>
<feature type="transmembrane region" description="Helical" evidence="1">
    <location>
        <begin position="363"/>
        <end position="386"/>
    </location>
</feature>
<name>A0A1W0A4U1_9STRA</name>
<accession>A0A1W0A4U1</accession>
<proteinExistence type="predicted"/>
<reference evidence="3 4" key="1">
    <citation type="journal article" date="2014" name="Genome Biol. Evol.">
        <title>The secreted proteins of Achlya hypogyna and Thraustotheca clavata identify the ancestral oomycete secretome and reveal gene acquisitions by horizontal gene transfer.</title>
        <authorList>
            <person name="Misner I."/>
            <person name="Blouin N."/>
            <person name="Leonard G."/>
            <person name="Richards T.A."/>
            <person name="Lane C.E."/>
        </authorList>
    </citation>
    <scope>NUCLEOTIDE SEQUENCE [LARGE SCALE GENOMIC DNA]</scope>
    <source>
        <strain evidence="3 4">ATCC 34112</strain>
    </source>
</reference>
<feature type="transmembrane region" description="Helical" evidence="1">
    <location>
        <begin position="175"/>
        <end position="193"/>
    </location>
</feature>
<keyword evidence="4" id="KW-1185">Reference proteome</keyword>
<keyword evidence="1" id="KW-1133">Transmembrane helix</keyword>
<keyword evidence="1" id="KW-0812">Transmembrane</keyword>
<dbReference type="AlphaFoldDB" id="A0A1W0A4U1"/>
<dbReference type="OrthoDB" id="3639251at2759"/>
<feature type="signal peptide" evidence="2">
    <location>
        <begin position="1"/>
        <end position="20"/>
    </location>
</feature>
<feature type="transmembrane region" description="Helical" evidence="1">
    <location>
        <begin position="336"/>
        <end position="357"/>
    </location>
</feature>
<dbReference type="Gene3D" id="1.20.1250.20">
    <property type="entry name" value="MFS general substrate transporter like domains"/>
    <property type="match status" value="1"/>
</dbReference>
<dbReference type="InterPro" id="IPR036259">
    <property type="entry name" value="MFS_trans_sf"/>
</dbReference>
<dbReference type="STRING" id="74557.A0A1W0A4U1"/>
<feature type="transmembrane region" description="Helical" evidence="1">
    <location>
        <begin position="275"/>
        <end position="298"/>
    </location>
</feature>
<feature type="chain" id="PRO_5013071372" evidence="2">
    <location>
        <begin position="21"/>
        <end position="400"/>
    </location>
</feature>
<feature type="transmembrane region" description="Helical" evidence="1">
    <location>
        <begin position="225"/>
        <end position="244"/>
    </location>
</feature>
<gene>
    <name evidence="3" type="ORF">THRCLA_02580</name>
</gene>
<feature type="transmembrane region" description="Helical" evidence="1">
    <location>
        <begin position="310"/>
        <end position="329"/>
    </location>
</feature>
<keyword evidence="1" id="KW-0472">Membrane</keyword>
<keyword evidence="2" id="KW-0732">Signal</keyword>
<evidence type="ECO:0000256" key="2">
    <source>
        <dbReference type="SAM" id="SignalP"/>
    </source>
</evidence>
<dbReference type="EMBL" id="JNBS01000479">
    <property type="protein sequence ID" value="OQS05265.1"/>
    <property type="molecule type" value="Genomic_DNA"/>
</dbReference>
<protein>
    <submittedName>
        <fullName evidence="3">Major Facilitator Superfamily (MFS)</fullName>
    </submittedName>
</protein>
<dbReference type="Proteomes" id="UP000243217">
    <property type="component" value="Unassembled WGS sequence"/>
</dbReference>
<feature type="transmembrane region" description="Helical" evidence="1">
    <location>
        <begin position="116"/>
        <end position="137"/>
    </location>
</feature>
<comment type="caution">
    <text evidence="3">The sequence shown here is derived from an EMBL/GenBank/DDBJ whole genome shotgun (WGS) entry which is preliminary data.</text>
</comment>
<dbReference type="SUPFAM" id="SSF103473">
    <property type="entry name" value="MFS general substrate transporter"/>
    <property type="match status" value="1"/>
</dbReference>
<evidence type="ECO:0000313" key="4">
    <source>
        <dbReference type="Proteomes" id="UP000243217"/>
    </source>
</evidence>